<feature type="non-terminal residue" evidence="1">
    <location>
        <position position="108"/>
    </location>
</feature>
<accession>A0A5S3YTK9</accession>
<organism evidence="1 2">
    <name type="scientific">Pseudoalteromonas ruthenica</name>
    <dbReference type="NCBI Taxonomy" id="151081"/>
    <lineage>
        <taxon>Bacteria</taxon>
        <taxon>Pseudomonadati</taxon>
        <taxon>Pseudomonadota</taxon>
        <taxon>Gammaproteobacteria</taxon>
        <taxon>Alteromonadales</taxon>
        <taxon>Pseudoalteromonadaceae</taxon>
        <taxon>Pseudoalteromonas</taxon>
    </lineage>
</organism>
<comment type="caution">
    <text evidence="1">The sequence shown here is derived from an EMBL/GenBank/DDBJ whole genome shotgun (WGS) entry which is preliminary data.</text>
</comment>
<evidence type="ECO:0008006" key="3">
    <source>
        <dbReference type="Google" id="ProtNLM"/>
    </source>
</evidence>
<dbReference type="InterPro" id="IPR027417">
    <property type="entry name" value="P-loop_NTPase"/>
</dbReference>
<reference evidence="1 2" key="1">
    <citation type="submission" date="2017-12" db="EMBL/GenBank/DDBJ databases">
        <authorList>
            <person name="Paulsen S."/>
            <person name="Gram L.K."/>
        </authorList>
    </citation>
    <scope>NUCLEOTIDE SEQUENCE [LARGE SCALE GENOMIC DNA]</scope>
    <source>
        <strain evidence="1 2">S2897</strain>
    </source>
</reference>
<gene>
    <name evidence="1" type="ORF">CWC05_19755</name>
</gene>
<name>A0A5S3YTK9_9GAMM</name>
<reference evidence="2" key="2">
    <citation type="submission" date="2019-06" db="EMBL/GenBank/DDBJ databases">
        <title>Co-occurence of chitin degradation, pigmentation and bioactivity in marine Pseudoalteromonas.</title>
        <authorList>
            <person name="Sonnenschein E.C."/>
            <person name="Bech P.K."/>
        </authorList>
    </citation>
    <scope>NUCLEOTIDE SEQUENCE [LARGE SCALE GENOMIC DNA]</scope>
    <source>
        <strain evidence="2">S2897</strain>
    </source>
</reference>
<sequence>KHPDYSEYIWSVDKLFTSLLEQPINQYKDVEFYRESLPLFVMDQADSIQKYDAIIVDEGQDFSENQIIGLLELLAEDNTWAFFADWNQDLYNVSSGAPIGAEVIFHLY</sequence>
<evidence type="ECO:0000313" key="2">
    <source>
        <dbReference type="Proteomes" id="UP000305874"/>
    </source>
</evidence>
<evidence type="ECO:0000313" key="1">
    <source>
        <dbReference type="EMBL" id="TMP80790.1"/>
    </source>
</evidence>
<dbReference type="AlphaFoldDB" id="A0A5S3YTK9"/>
<dbReference type="EMBL" id="PNCG01000215">
    <property type="protein sequence ID" value="TMP80790.1"/>
    <property type="molecule type" value="Genomic_DNA"/>
</dbReference>
<feature type="non-terminal residue" evidence="1">
    <location>
        <position position="1"/>
    </location>
</feature>
<dbReference type="Proteomes" id="UP000305874">
    <property type="component" value="Unassembled WGS sequence"/>
</dbReference>
<dbReference type="SUPFAM" id="SSF52540">
    <property type="entry name" value="P-loop containing nucleoside triphosphate hydrolases"/>
    <property type="match status" value="1"/>
</dbReference>
<protein>
    <recommendedName>
        <fullName evidence="3">DNA helicase</fullName>
    </recommendedName>
</protein>
<dbReference type="Gene3D" id="3.40.50.300">
    <property type="entry name" value="P-loop containing nucleotide triphosphate hydrolases"/>
    <property type="match status" value="1"/>
</dbReference>
<proteinExistence type="predicted"/>